<keyword evidence="1" id="KW-0472">Membrane</keyword>
<protein>
    <recommendedName>
        <fullName evidence="5">Gram-positive cocci surface proteins LPxTG domain-containing protein</fullName>
    </recommendedName>
</protein>
<dbReference type="EMBL" id="NMUL01000016">
    <property type="protein sequence ID" value="OXM66808.1"/>
    <property type="molecule type" value="Genomic_DNA"/>
</dbReference>
<name>A0A229T6J2_9PSEU</name>
<keyword evidence="1" id="KW-1133">Transmembrane helix</keyword>
<proteinExistence type="predicted"/>
<feature type="chain" id="PRO_5013167013" description="Gram-positive cocci surface proteins LPxTG domain-containing protein" evidence="2">
    <location>
        <begin position="26"/>
        <end position="102"/>
    </location>
</feature>
<comment type="caution">
    <text evidence="3">The sequence shown here is derived from an EMBL/GenBank/DDBJ whole genome shotgun (WGS) entry which is preliminary data.</text>
</comment>
<evidence type="ECO:0000313" key="3">
    <source>
        <dbReference type="EMBL" id="OXM66808.1"/>
    </source>
</evidence>
<dbReference type="AlphaFoldDB" id="A0A229T6J2"/>
<organism evidence="3 4">
    <name type="scientific">Amycolatopsis vastitatis</name>
    <dbReference type="NCBI Taxonomy" id="1905142"/>
    <lineage>
        <taxon>Bacteria</taxon>
        <taxon>Bacillati</taxon>
        <taxon>Actinomycetota</taxon>
        <taxon>Actinomycetes</taxon>
        <taxon>Pseudonocardiales</taxon>
        <taxon>Pseudonocardiaceae</taxon>
        <taxon>Amycolatopsis</taxon>
    </lineage>
</organism>
<keyword evidence="2" id="KW-0732">Signal</keyword>
<dbReference type="Proteomes" id="UP000215199">
    <property type="component" value="Unassembled WGS sequence"/>
</dbReference>
<feature type="transmembrane region" description="Helical" evidence="1">
    <location>
        <begin position="75"/>
        <end position="91"/>
    </location>
</feature>
<gene>
    <name evidence="3" type="ORF">CF165_18670</name>
</gene>
<evidence type="ECO:0000256" key="2">
    <source>
        <dbReference type="SAM" id="SignalP"/>
    </source>
</evidence>
<dbReference type="OrthoDB" id="3638602at2"/>
<accession>A0A229T6J2</accession>
<evidence type="ECO:0000256" key="1">
    <source>
        <dbReference type="SAM" id="Phobius"/>
    </source>
</evidence>
<sequence>MAKLRGLVLVGMLGAVLFTASPAFAFAEPVRPAAVTVTVAHASPALVPVQTQPPGPVLDPAQTDKANTEKTKNKLIAGFIAAVLLGTVIWGRKIRSKKAKKS</sequence>
<reference evidence="4" key="1">
    <citation type="submission" date="2017-07" db="EMBL/GenBank/DDBJ databases">
        <title>Comparative genome mining reveals phylogenetic distribution patterns of secondary metabolites in Amycolatopsis.</title>
        <authorList>
            <person name="Adamek M."/>
            <person name="Alanjary M."/>
            <person name="Sales-Ortells H."/>
            <person name="Goodfellow M."/>
            <person name="Bull A.T."/>
            <person name="Kalinowski J."/>
            <person name="Ziemert N."/>
        </authorList>
    </citation>
    <scope>NUCLEOTIDE SEQUENCE [LARGE SCALE GENOMIC DNA]</scope>
    <source>
        <strain evidence="4">H5</strain>
    </source>
</reference>
<feature type="signal peptide" evidence="2">
    <location>
        <begin position="1"/>
        <end position="25"/>
    </location>
</feature>
<evidence type="ECO:0008006" key="5">
    <source>
        <dbReference type="Google" id="ProtNLM"/>
    </source>
</evidence>
<keyword evidence="4" id="KW-1185">Reference proteome</keyword>
<dbReference type="RefSeq" id="WP_093948814.1">
    <property type="nucleotide sequence ID" value="NZ_NMUL01000016.1"/>
</dbReference>
<keyword evidence="1" id="KW-0812">Transmembrane</keyword>
<evidence type="ECO:0000313" key="4">
    <source>
        <dbReference type="Proteomes" id="UP000215199"/>
    </source>
</evidence>